<evidence type="ECO:0000256" key="8">
    <source>
        <dbReference type="ARBA" id="ARBA00023015"/>
    </source>
</evidence>
<dbReference type="EMBL" id="BAABKP010000001">
    <property type="protein sequence ID" value="GAA4791573.1"/>
    <property type="molecule type" value="Genomic_DNA"/>
</dbReference>
<dbReference type="Gene3D" id="3.30.1490.190">
    <property type="match status" value="1"/>
</dbReference>
<evidence type="ECO:0000313" key="11">
    <source>
        <dbReference type="EMBL" id="GAA4791573.1"/>
    </source>
</evidence>
<dbReference type="RefSeq" id="WP_251379030.1">
    <property type="nucleotide sequence ID" value="NZ_BAABKP010000001.1"/>
</dbReference>
<keyword evidence="6" id="KW-0479">Metal-binding</keyword>
<evidence type="ECO:0000256" key="6">
    <source>
        <dbReference type="ARBA" id="ARBA00022723"/>
    </source>
</evidence>
<comment type="subcellular location">
    <subcellularLocation>
        <location evidence="1">Cytoplasm</location>
    </subcellularLocation>
</comment>
<dbReference type="PANTHER" id="PTHR33202">
    <property type="entry name" value="ZINC UPTAKE REGULATION PROTEIN"/>
    <property type="match status" value="1"/>
</dbReference>
<keyword evidence="10" id="KW-0804">Transcription</keyword>
<evidence type="ECO:0000256" key="5">
    <source>
        <dbReference type="ARBA" id="ARBA00022491"/>
    </source>
</evidence>
<evidence type="ECO:0000256" key="10">
    <source>
        <dbReference type="ARBA" id="ARBA00023163"/>
    </source>
</evidence>
<keyword evidence="8" id="KW-0805">Transcription regulation</keyword>
<dbReference type="CDD" id="cd07153">
    <property type="entry name" value="Fur_like"/>
    <property type="match status" value="1"/>
</dbReference>
<sequence>MATTAQKTTEVRNTKQRRAVAATLDTLEDFISAQDLHQLMVSKGESVSLATTYRILQSMLSAGEVESLKTEEGEAIYRRCESEHHHHHLLCRVCGAAVEFEVPQLEDWTLKIAGEHGYTEVNHTIEITGVCGNCSAG</sequence>
<dbReference type="InterPro" id="IPR043135">
    <property type="entry name" value="Fur_C"/>
</dbReference>
<evidence type="ECO:0000256" key="4">
    <source>
        <dbReference type="ARBA" id="ARBA00022490"/>
    </source>
</evidence>
<evidence type="ECO:0000256" key="2">
    <source>
        <dbReference type="ARBA" id="ARBA00007957"/>
    </source>
</evidence>
<comment type="similarity">
    <text evidence="2">Belongs to the Fur family.</text>
</comment>
<gene>
    <name evidence="11" type="ORF">GCM10023352_07190</name>
</gene>
<reference evidence="12" key="1">
    <citation type="journal article" date="2019" name="Int. J. Syst. Evol. Microbiol.">
        <title>The Global Catalogue of Microorganisms (GCM) 10K type strain sequencing project: providing services to taxonomists for standard genome sequencing and annotation.</title>
        <authorList>
            <consortium name="The Broad Institute Genomics Platform"/>
            <consortium name="The Broad Institute Genome Sequencing Center for Infectious Disease"/>
            <person name="Wu L."/>
            <person name="Ma J."/>
        </authorList>
    </citation>
    <scope>NUCLEOTIDE SEQUENCE [LARGE SCALE GENOMIC DNA]</scope>
    <source>
        <strain evidence="12">JCM 18541</strain>
    </source>
</reference>
<dbReference type="Gene3D" id="1.10.10.10">
    <property type="entry name" value="Winged helix-like DNA-binding domain superfamily/Winged helix DNA-binding domain"/>
    <property type="match status" value="1"/>
</dbReference>
<dbReference type="Proteomes" id="UP001500187">
    <property type="component" value="Unassembled WGS sequence"/>
</dbReference>
<organism evidence="11 12">
    <name type="scientific">Rothia endophytica</name>
    <dbReference type="NCBI Taxonomy" id="1324766"/>
    <lineage>
        <taxon>Bacteria</taxon>
        <taxon>Bacillati</taxon>
        <taxon>Actinomycetota</taxon>
        <taxon>Actinomycetes</taxon>
        <taxon>Micrococcales</taxon>
        <taxon>Micrococcaceae</taxon>
        <taxon>Rothia</taxon>
    </lineage>
</organism>
<evidence type="ECO:0000256" key="1">
    <source>
        <dbReference type="ARBA" id="ARBA00004496"/>
    </source>
</evidence>
<keyword evidence="4" id="KW-0963">Cytoplasm</keyword>
<comment type="subunit">
    <text evidence="3">Homodimer.</text>
</comment>
<keyword evidence="7" id="KW-0862">Zinc</keyword>
<dbReference type="PANTHER" id="PTHR33202:SF2">
    <property type="entry name" value="FERRIC UPTAKE REGULATION PROTEIN"/>
    <property type="match status" value="1"/>
</dbReference>
<evidence type="ECO:0000256" key="7">
    <source>
        <dbReference type="ARBA" id="ARBA00022833"/>
    </source>
</evidence>
<keyword evidence="12" id="KW-1185">Reference proteome</keyword>
<dbReference type="InterPro" id="IPR002481">
    <property type="entry name" value="FUR"/>
</dbReference>
<protein>
    <submittedName>
        <fullName evidence="11">Transcriptional repressor</fullName>
    </submittedName>
</protein>
<dbReference type="SUPFAM" id="SSF46785">
    <property type="entry name" value="Winged helix' DNA-binding domain"/>
    <property type="match status" value="1"/>
</dbReference>
<keyword evidence="9" id="KW-0238">DNA-binding</keyword>
<dbReference type="InterPro" id="IPR036390">
    <property type="entry name" value="WH_DNA-bd_sf"/>
</dbReference>
<name>A0ABP9B9J8_9MICC</name>
<comment type="caution">
    <text evidence="11">The sequence shown here is derived from an EMBL/GenBank/DDBJ whole genome shotgun (WGS) entry which is preliminary data.</text>
</comment>
<evidence type="ECO:0000256" key="3">
    <source>
        <dbReference type="ARBA" id="ARBA00011738"/>
    </source>
</evidence>
<evidence type="ECO:0000313" key="12">
    <source>
        <dbReference type="Proteomes" id="UP001500187"/>
    </source>
</evidence>
<dbReference type="Pfam" id="PF01475">
    <property type="entry name" value="FUR"/>
    <property type="match status" value="1"/>
</dbReference>
<proteinExistence type="inferred from homology"/>
<keyword evidence="5" id="KW-0678">Repressor</keyword>
<dbReference type="InterPro" id="IPR036388">
    <property type="entry name" value="WH-like_DNA-bd_sf"/>
</dbReference>
<accession>A0ABP9B9J8</accession>
<evidence type="ECO:0000256" key="9">
    <source>
        <dbReference type="ARBA" id="ARBA00023125"/>
    </source>
</evidence>